<feature type="region of interest" description="Disordered" evidence="1">
    <location>
        <begin position="111"/>
        <end position="139"/>
    </location>
</feature>
<feature type="transmembrane region" description="Helical" evidence="2">
    <location>
        <begin position="88"/>
        <end position="109"/>
    </location>
</feature>
<keyword evidence="2" id="KW-0472">Membrane</keyword>
<organism evidence="3 4">
    <name type="scientific">Streptomyces blastmyceticus</name>
    <dbReference type="NCBI Taxonomy" id="68180"/>
    <lineage>
        <taxon>Bacteria</taxon>
        <taxon>Bacillati</taxon>
        <taxon>Actinomycetota</taxon>
        <taxon>Actinomycetes</taxon>
        <taxon>Kitasatosporales</taxon>
        <taxon>Streptomycetaceae</taxon>
        <taxon>Streptomyces</taxon>
    </lineage>
</organism>
<keyword evidence="2" id="KW-1133">Transmembrane helix</keyword>
<proteinExistence type="predicted"/>
<protein>
    <submittedName>
        <fullName evidence="3">Uncharacterized protein</fullName>
    </submittedName>
</protein>
<dbReference type="EMBL" id="BAAABW010000001">
    <property type="protein sequence ID" value="GAA0328973.1"/>
    <property type="molecule type" value="Genomic_DNA"/>
</dbReference>
<evidence type="ECO:0000313" key="4">
    <source>
        <dbReference type="Proteomes" id="UP001500063"/>
    </source>
</evidence>
<evidence type="ECO:0000256" key="2">
    <source>
        <dbReference type="SAM" id="Phobius"/>
    </source>
</evidence>
<accession>A0ABN0W8K4</accession>
<feature type="compositionally biased region" description="Low complexity" evidence="1">
    <location>
        <begin position="117"/>
        <end position="127"/>
    </location>
</feature>
<reference evidence="3 4" key="1">
    <citation type="journal article" date="2019" name="Int. J. Syst. Evol. Microbiol.">
        <title>The Global Catalogue of Microorganisms (GCM) 10K type strain sequencing project: providing services to taxonomists for standard genome sequencing and annotation.</title>
        <authorList>
            <consortium name="The Broad Institute Genomics Platform"/>
            <consortium name="The Broad Institute Genome Sequencing Center for Infectious Disease"/>
            <person name="Wu L."/>
            <person name="Ma J."/>
        </authorList>
    </citation>
    <scope>NUCLEOTIDE SEQUENCE [LARGE SCALE GENOMIC DNA]</scope>
    <source>
        <strain evidence="3 4">JCM 4565</strain>
    </source>
</reference>
<evidence type="ECO:0000313" key="3">
    <source>
        <dbReference type="EMBL" id="GAA0328973.1"/>
    </source>
</evidence>
<feature type="compositionally biased region" description="Pro residues" evidence="1">
    <location>
        <begin position="9"/>
        <end position="24"/>
    </location>
</feature>
<feature type="region of interest" description="Disordered" evidence="1">
    <location>
        <begin position="1"/>
        <end position="86"/>
    </location>
</feature>
<name>A0ABN0W8K4_9ACTN</name>
<keyword evidence="2" id="KW-0812">Transmembrane</keyword>
<dbReference type="Proteomes" id="UP001500063">
    <property type="component" value="Unassembled WGS sequence"/>
</dbReference>
<gene>
    <name evidence="3" type="ORF">GCM10010319_01290</name>
</gene>
<sequence length="332" mass="34183">MSEHQPGPYGMPPQQPYGMPPQQPNPYSQGGSPGFPPPPPAAPPAAPYGAPPQPGPYGAPQQQPGGWGPPGQYPPPVPPQSGGGKGKAIGIAVAALVVVGAIVGGVVLFTGNDKSGGDSAKAGADASPGTPENSVSPSATAIARARYKLTAPDTLADDYKKDTSDLGSGFDSKALDELKGFGMADPQGANGNYKSGTDKRAQKMLRFSGAWGASVRSPEALVDGLFKSATDGAAKETDPNEKIEFEDSPRRMKPDGLGDDTVLKCQMTKQSLGPTTGKTLRMPLCIWADSSTVGTVFALDTSLIVQGQDLSLDSAAGRVATFRERVRVPVRS</sequence>
<feature type="compositionally biased region" description="Pro residues" evidence="1">
    <location>
        <begin position="34"/>
        <end position="57"/>
    </location>
</feature>
<evidence type="ECO:0000256" key="1">
    <source>
        <dbReference type="SAM" id="MobiDB-lite"/>
    </source>
</evidence>
<dbReference type="RefSeq" id="WP_344114936.1">
    <property type="nucleotide sequence ID" value="NZ_BAAABW010000001.1"/>
</dbReference>
<comment type="caution">
    <text evidence="3">The sequence shown here is derived from an EMBL/GenBank/DDBJ whole genome shotgun (WGS) entry which is preliminary data.</text>
</comment>
<keyword evidence="4" id="KW-1185">Reference proteome</keyword>
<feature type="compositionally biased region" description="Polar residues" evidence="1">
    <location>
        <begin position="130"/>
        <end position="139"/>
    </location>
</feature>